<name>A0A8T1QDF5_CARIL</name>
<dbReference type="PANTHER" id="PTHR22937:SF224">
    <property type="entry name" value="E3 UBIQUITIN-PROTEIN LIGASE MBR1-RELATED"/>
    <property type="match status" value="1"/>
</dbReference>
<dbReference type="EMBL" id="CM031814">
    <property type="protein sequence ID" value="KAG6652254.1"/>
    <property type="molecule type" value="Genomic_DNA"/>
</dbReference>
<dbReference type="GO" id="GO:0008270">
    <property type="term" value="F:zinc ion binding"/>
    <property type="evidence" value="ECO:0007669"/>
    <property type="project" value="UniProtKB-KW"/>
</dbReference>
<evidence type="ECO:0000256" key="3">
    <source>
        <dbReference type="ARBA" id="ARBA00012483"/>
    </source>
</evidence>
<organism evidence="12 14">
    <name type="scientific">Carya illinoinensis</name>
    <name type="common">Pecan</name>
    <dbReference type="NCBI Taxonomy" id="32201"/>
    <lineage>
        <taxon>Eukaryota</taxon>
        <taxon>Viridiplantae</taxon>
        <taxon>Streptophyta</taxon>
        <taxon>Embryophyta</taxon>
        <taxon>Tracheophyta</taxon>
        <taxon>Spermatophyta</taxon>
        <taxon>Magnoliopsida</taxon>
        <taxon>eudicotyledons</taxon>
        <taxon>Gunneridae</taxon>
        <taxon>Pentapetalae</taxon>
        <taxon>rosids</taxon>
        <taxon>fabids</taxon>
        <taxon>Fagales</taxon>
        <taxon>Juglandaceae</taxon>
        <taxon>Carya</taxon>
    </lineage>
</organism>
<feature type="compositionally biased region" description="Polar residues" evidence="10">
    <location>
        <begin position="380"/>
        <end position="389"/>
    </location>
</feature>
<protein>
    <recommendedName>
        <fullName evidence="3">RING-type E3 ubiquitin transferase</fullName>
        <ecNumber evidence="3">2.3.2.27</ecNumber>
    </recommendedName>
</protein>
<dbReference type="PROSITE" id="PS50089">
    <property type="entry name" value="ZF_RING_2"/>
    <property type="match status" value="1"/>
</dbReference>
<feature type="compositionally biased region" description="Polar residues" evidence="10">
    <location>
        <begin position="513"/>
        <end position="529"/>
    </location>
</feature>
<keyword evidence="6 9" id="KW-0863">Zinc-finger</keyword>
<dbReference type="EC" id="2.3.2.27" evidence="3"/>
<keyword evidence="5" id="KW-0479">Metal-binding</keyword>
<feature type="domain" description="RING-type" evidence="11">
    <location>
        <begin position="643"/>
        <end position="684"/>
    </location>
</feature>
<evidence type="ECO:0000256" key="6">
    <source>
        <dbReference type="ARBA" id="ARBA00022771"/>
    </source>
</evidence>
<evidence type="ECO:0000256" key="10">
    <source>
        <dbReference type="SAM" id="MobiDB-lite"/>
    </source>
</evidence>
<dbReference type="Proteomes" id="UP000811609">
    <property type="component" value="Chromosome 6"/>
</dbReference>
<reference evidence="12" key="1">
    <citation type="submission" date="2020-12" db="EMBL/GenBank/DDBJ databases">
        <title>WGS assembly of Carya illinoinensis cv. Pawnee.</title>
        <authorList>
            <person name="Platts A."/>
            <person name="Shu S."/>
            <person name="Wright S."/>
            <person name="Barry K."/>
            <person name="Edger P."/>
            <person name="Pires J.C."/>
            <person name="Schmutz J."/>
        </authorList>
    </citation>
    <scope>NUCLEOTIDE SEQUENCE</scope>
    <source>
        <tissue evidence="12">Leaf</tissue>
    </source>
</reference>
<proteinExistence type="predicted"/>
<keyword evidence="4" id="KW-0808">Transferase</keyword>
<feature type="region of interest" description="Disordered" evidence="10">
    <location>
        <begin position="126"/>
        <end position="173"/>
    </location>
</feature>
<evidence type="ECO:0000256" key="8">
    <source>
        <dbReference type="ARBA" id="ARBA00022833"/>
    </source>
</evidence>
<evidence type="ECO:0000256" key="9">
    <source>
        <dbReference type="PROSITE-ProRule" id="PRU00175"/>
    </source>
</evidence>
<dbReference type="AlphaFoldDB" id="A0A8T1QDF5"/>
<feature type="region of interest" description="Disordered" evidence="10">
    <location>
        <begin position="380"/>
        <end position="529"/>
    </location>
</feature>
<dbReference type="GO" id="GO:0043161">
    <property type="term" value="P:proteasome-mediated ubiquitin-dependent protein catabolic process"/>
    <property type="evidence" value="ECO:0007669"/>
    <property type="project" value="UniProtKB-ARBA"/>
</dbReference>
<dbReference type="PANTHER" id="PTHR22937">
    <property type="entry name" value="E3 UBIQUITIN-PROTEIN LIGASE RNF165"/>
    <property type="match status" value="1"/>
</dbReference>
<feature type="region of interest" description="Disordered" evidence="10">
    <location>
        <begin position="211"/>
        <end position="235"/>
    </location>
</feature>
<feature type="compositionally biased region" description="Polar residues" evidence="10">
    <location>
        <begin position="298"/>
        <end position="325"/>
    </location>
</feature>
<keyword evidence="14" id="KW-1185">Reference proteome</keyword>
<feature type="compositionally biased region" description="Polar residues" evidence="10">
    <location>
        <begin position="472"/>
        <end position="483"/>
    </location>
</feature>
<sequence length="690" mass="73994">MSHQTSLNNTLDPVERALSNYRVSSGETTFVNTSTHDVLSFSGWNTGEPSSRLNPQNQVNGDGFKIEHGWSSSLNVHSGASPRLEEGRLEVNNILFPGRVNIGLGGSRIRSGPLFMEGSSSNNVPQNVNLNEGYAGNSGNSGGGIESGLGPHRNKSSGAEIEQTSSACGSSTYIETSSGSSSYMVEDSTGGSGSSLGTWGLSCKRKALEGTSGQSYPGGSSNSFPQAENAGWRGGSGGYSSSNSLFILSQDSSDVSPSEQQNLSIGIGIRGGASDAFPSSSVMGNAEIPFRNFVRRPSSGNQQEALPLNLSSTGSNRHSHFFSSHESPRSAPFGDSLDLRPAAVTSASLGGPQSHSHAMHDPGLSGITHPFHWNGASTSRVSGFSNSLNSRERGSSLREEPNLRSITRNATVHPMFEPATDVRNSVNDPTSWSLASRNIGNSDGVTSTTRAGASSSIHMWPNSTWIPHHNPPAQNQLRPSESPWSLFPPIDSESGGRSGHFTSLPSGPSSSSQDAVRSSGSNGQGHHQQYPRSAFLMERQTDDILGMPHSLRALAVDIEGRRRLISEDYMFFDPFIYHGMADVHDMHRDMRLDVDNMSYEELLALEERIGDVSTGLSEDSIFKLMKQRKHLTVAPNPPDLEPCCICQEEYADGDGLGTLDCGHDFHTDCIKQWLMQKNLCPICKTTALLT</sequence>
<comment type="pathway">
    <text evidence="2">Protein modification; protein ubiquitination.</text>
</comment>
<evidence type="ECO:0000256" key="1">
    <source>
        <dbReference type="ARBA" id="ARBA00000900"/>
    </source>
</evidence>
<dbReference type="SMART" id="SM00184">
    <property type="entry name" value="RING"/>
    <property type="match status" value="1"/>
</dbReference>
<evidence type="ECO:0000313" key="14">
    <source>
        <dbReference type="Proteomes" id="UP000811609"/>
    </source>
</evidence>
<feature type="compositionally biased region" description="Polar residues" evidence="10">
    <location>
        <begin position="211"/>
        <end position="226"/>
    </location>
</feature>
<accession>A0A8T1QDF5</accession>
<feature type="compositionally biased region" description="Basic and acidic residues" evidence="10">
    <location>
        <begin position="390"/>
        <end position="402"/>
    </location>
</feature>
<comment type="caution">
    <text evidence="12">The sequence shown here is derived from an EMBL/GenBank/DDBJ whole genome shotgun (WGS) entry which is preliminary data.</text>
</comment>
<keyword evidence="8" id="KW-0862">Zinc</keyword>
<dbReference type="GO" id="GO:0061630">
    <property type="term" value="F:ubiquitin protein ligase activity"/>
    <property type="evidence" value="ECO:0007669"/>
    <property type="project" value="UniProtKB-EC"/>
</dbReference>
<feature type="region of interest" description="Disordered" evidence="10">
    <location>
        <begin position="297"/>
        <end position="337"/>
    </location>
</feature>
<feature type="compositionally biased region" description="Low complexity" evidence="10">
    <location>
        <begin position="503"/>
        <end position="512"/>
    </location>
</feature>
<evidence type="ECO:0000259" key="11">
    <source>
        <dbReference type="PROSITE" id="PS50089"/>
    </source>
</evidence>
<feature type="compositionally biased region" description="Polar residues" evidence="10">
    <location>
        <begin position="422"/>
        <end position="465"/>
    </location>
</feature>
<dbReference type="Proteomes" id="UP000811246">
    <property type="component" value="Chromosome 6"/>
</dbReference>
<comment type="catalytic activity">
    <reaction evidence="1">
        <text>S-ubiquitinyl-[E2 ubiquitin-conjugating enzyme]-L-cysteine + [acceptor protein]-L-lysine = [E2 ubiquitin-conjugating enzyme]-L-cysteine + N(6)-ubiquitinyl-[acceptor protein]-L-lysine.</text>
        <dbReference type="EC" id="2.3.2.27"/>
    </reaction>
</comment>
<evidence type="ECO:0000256" key="4">
    <source>
        <dbReference type="ARBA" id="ARBA00022679"/>
    </source>
</evidence>
<dbReference type="FunFam" id="3.30.40.10:FF:000309">
    <property type="entry name" value="E3 ubiquitin-protein ligase MBR2"/>
    <property type="match status" value="1"/>
</dbReference>
<dbReference type="GO" id="GO:0010228">
    <property type="term" value="P:vegetative to reproductive phase transition of meristem"/>
    <property type="evidence" value="ECO:0007669"/>
    <property type="project" value="UniProtKB-ARBA"/>
</dbReference>
<reference evidence="13" key="2">
    <citation type="submission" date="2021-01" db="EMBL/GenBank/DDBJ databases">
        <authorList>
            <person name="Lovell J.T."/>
            <person name="Bentley N."/>
            <person name="Bhattarai G."/>
            <person name="Jenkins J.W."/>
            <person name="Sreedasyam A."/>
            <person name="Alarcon Y."/>
            <person name="Bock C."/>
            <person name="Boston L."/>
            <person name="Carlson J."/>
            <person name="Cervantes K."/>
            <person name="Clermont K."/>
            <person name="Krom N."/>
            <person name="Kubenka K."/>
            <person name="Mamidi S."/>
            <person name="Mattison C."/>
            <person name="Monteros M."/>
            <person name="Pisani C."/>
            <person name="Plott C."/>
            <person name="Rajasekar S."/>
            <person name="Rhein H.S."/>
            <person name="Rohla C."/>
            <person name="Song M."/>
            <person name="Hilaire R.S."/>
            <person name="Shu S."/>
            <person name="Wells L."/>
            <person name="Wang X."/>
            <person name="Webber J."/>
            <person name="Heerema R.J."/>
            <person name="Klein P."/>
            <person name="Conner P."/>
            <person name="Grauke L."/>
            <person name="Grimwood J."/>
            <person name="Schmutz J."/>
            <person name="Randall J.J."/>
        </authorList>
    </citation>
    <scope>NUCLEOTIDE SEQUENCE</scope>
    <source>
        <tissue evidence="13">Leaf</tissue>
    </source>
</reference>
<dbReference type="EMBL" id="CM031830">
    <property type="protein sequence ID" value="KAG6710212.1"/>
    <property type="molecule type" value="Genomic_DNA"/>
</dbReference>
<dbReference type="InterPro" id="IPR045191">
    <property type="entry name" value="MBR1/2-like"/>
</dbReference>
<dbReference type="InterPro" id="IPR001841">
    <property type="entry name" value="Znf_RING"/>
</dbReference>
<evidence type="ECO:0000313" key="12">
    <source>
        <dbReference type="EMBL" id="KAG6652254.1"/>
    </source>
</evidence>
<keyword evidence="7" id="KW-0833">Ubl conjugation pathway</keyword>
<evidence type="ECO:0000313" key="13">
    <source>
        <dbReference type="EMBL" id="KAG6710212.1"/>
    </source>
</evidence>
<dbReference type="Pfam" id="PF13639">
    <property type="entry name" value="zf-RING_2"/>
    <property type="match status" value="1"/>
</dbReference>
<evidence type="ECO:0000256" key="7">
    <source>
        <dbReference type="ARBA" id="ARBA00022786"/>
    </source>
</evidence>
<evidence type="ECO:0000256" key="2">
    <source>
        <dbReference type="ARBA" id="ARBA00004906"/>
    </source>
</evidence>
<evidence type="ECO:0000256" key="5">
    <source>
        <dbReference type="ARBA" id="ARBA00022723"/>
    </source>
</evidence>
<gene>
    <name evidence="12" type="ORF">CIPAW_06G171600</name>
    <name evidence="13" type="ORF">I3842_06G172600</name>
</gene>